<name>A0A2M7BPP0_9BACT</name>
<dbReference type="EMBL" id="PEVB01000066">
    <property type="protein sequence ID" value="PIV07451.1"/>
    <property type="molecule type" value="Genomic_DNA"/>
</dbReference>
<protein>
    <submittedName>
        <fullName evidence="1">Uncharacterized protein</fullName>
    </submittedName>
</protein>
<proteinExistence type="predicted"/>
<reference evidence="2" key="1">
    <citation type="submission" date="2017-09" db="EMBL/GenBank/DDBJ databases">
        <title>Depth-based differentiation of microbial function through sediment-hosted aquifers and enrichment of novel symbionts in the deep terrestrial subsurface.</title>
        <authorList>
            <person name="Probst A.J."/>
            <person name="Ladd B."/>
            <person name="Jarett J.K."/>
            <person name="Geller-Mcgrath D.E."/>
            <person name="Sieber C.M.K."/>
            <person name="Emerson J.B."/>
            <person name="Anantharaman K."/>
            <person name="Thomas B.C."/>
            <person name="Malmstrom R."/>
            <person name="Stieglmeier M."/>
            <person name="Klingl A."/>
            <person name="Woyke T."/>
            <person name="Ryan C.M."/>
            <person name="Banfield J.F."/>
        </authorList>
    </citation>
    <scope>NUCLEOTIDE SEQUENCE [LARGE SCALE GENOMIC DNA]</scope>
</reference>
<sequence>MKKLKPIPKFNNEDEEFEFWQKADSTEYVDWPKAKRGLMFPNLKLTSKPVTIRLPIGLVDRLKVKANRMDIWYQSLIKQILFQSLAN</sequence>
<evidence type="ECO:0000313" key="1">
    <source>
        <dbReference type="EMBL" id="PIV07451.1"/>
    </source>
</evidence>
<evidence type="ECO:0000313" key="2">
    <source>
        <dbReference type="Proteomes" id="UP000229191"/>
    </source>
</evidence>
<organism evidence="1 2">
    <name type="scientific">Candidatus Shapirobacteria bacterium CG03_land_8_20_14_0_80_35_14</name>
    <dbReference type="NCBI Taxonomy" id="1974878"/>
    <lineage>
        <taxon>Bacteria</taxon>
        <taxon>Candidatus Shapironibacteriota</taxon>
    </lineage>
</organism>
<comment type="caution">
    <text evidence="1">The sequence shown here is derived from an EMBL/GenBank/DDBJ whole genome shotgun (WGS) entry which is preliminary data.</text>
</comment>
<gene>
    <name evidence="1" type="ORF">COS53_02335</name>
</gene>
<accession>A0A2M7BPP0</accession>
<dbReference type="Pfam" id="PF12441">
    <property type="entry name" value="CopG_antitoxin"/>
    <property type="match status" value="1"/>
</dbReference>
<dbReference type="Proteomes" id="UP000229191">
    <property type="component" value="Unassembled WGS sequence"/>
</dbReference>
<dbReference type="InterPro" id="IPR022148">
    <property type="entry name" value="CopG_antitoxin"/>
</dbReference>
<dbReference type="AlphaFoldDB" id="A0A2M7BPP0"/>